<organism evidence="2 3">
    <name type="scientific">Marasmiellus scandens</name>
    <dbReference type="NCBI Taxonomy" id="2682957"/>
    <lineage>
        <taxon>Eukaryota</taxon>
        <taxon>Fungi</taxon>
        <taxon>Dikarya</taxon>
        <taxon>Basidiomycota</taxon>
        <taxon>Agaricomycotina</taxon>
        <taxon>Agaricomycetes</taxon>
        <taxon>Agaricomycetidae</taxon>
        <taxon>Agaricales</taxon>
        <taxon>Marasmiineae</taxon>
        <taxon>Omphalotaceae</taxon>
        <taxon>Marasmiellus</taxon>
    </lineage>
</organism>
<keyword evidence="3" id="KW-1185">Reference proteome</keyword>
<comment type="caution">
    <text evidence="2">The sequence shown here is derived from an EMBL/GenBank/DDBJ whole genome shotgun (WGS) entry which is preliminary data.</text>
</comment>
<evidence type="ECO:0000313" key="2">
    <source>
        <dbReference type="EMBL" id="KAK7459643.1"/>
    </source>
</evidence>
<accession>A0ABR1JEX4</accession>
<dbReference type="Proteomes" id="UP001498398">
    <property type="component" value="Unassembled WGS sequence"/>
</dbReference>
<feature type="compositionally biased region" description="Polar residues" evidence="1">
    <location>
        <begin position="1"/>
        <end position="22"/>
    </location>
</feature>
<evidence type="ECO:0000256" key="1">
    <source>
        <dbReference type="SAM" id="MobiDB-lite"/>
    </source>
</evidence>
<protein>
    <submittedName>
        <fullName evidence="2">Uncharacterized protein</fullName>
    </submittedName>
</protein>
<name>A0ABR1JEX4_9AGAR</name>
<gene>
    <name evidence="2" type="ORF">VKT23_009625</name>
</gene>
<evidence type="ECO:0000313" key="3">
    <source>
        <dbReference type="Proteomes" id="UP001498398"/>
    </source>
</evidence>
<sequence length="159" mass="17187">MNSQSDVSSISGRTSPTLSVSSDMEKGKDCSFDYELPPFIKSLKEGWHTSLQAAAVVSTLLAQTAAQFLGTVKDGIDDHGLGGSTEALLLIASYGGIIFGYSATISSLCLNDRLAALPCLVEFETFSENMPQLRTKPITTVLDRAKAGRRFKLLYFHCK</sequence>
<dbReference type="EMBL" id="JBANRG010000016">
    <property type="protein sequence ID" value="KAK7459643.1"/>
    <property type="molecule type" value="Genomic_DNA"/>
</dbReference>
<feature type="region of interest" description="Disordered" evidence="1">
    <location>
        <begin position="1"/>
        <end position="27"/>
    </location>
</feature>
<proteinExistence type="predicted"/>
<reference evidence="2 3" key="1">
    <citation type="submission" date="2024-01" db="EMBL/GenBank/DDBJ databases">
        <title>A draft genome for the cacao thread blight pathogen Marasmiellus scandens.</title>
        <authorList>
            <person name="Baruah I.K."/>
            <person name="Leung J."/>
            <person name="Bukari Y."/>
            <person name="Amoako-Attah I."/>
            <person name="Meinhardt L.W."/>
            <person name="Bailey B.A."/>
            <person name="Cohen S.P."/>
        </authorList>
    </citation>
    <scope>NUCLEOTIDE SEQUENCE [LARGE SCALE GENOMIC DNA]</scope>
    <source>
        <strain evidence="2 3">GH-19</strain>
    </source>
</reference>